<feature type="domain" description="Carboxyltransferase" evidence="4">
    <location>
        <begin position="23"/>
        <end position="299"/>
    </location>
</feature>
<sequence>MIEVLACGPMVSIQDDGRPGWVSQGLSQGGAADPMARVEAARLLGEAPGAGLESAGGPLRLAVGEATTLAFTGAPMVVQTTDGPLDWHACHRVEAGTVLDLRPGSVGVYSYVHVAGGLLTEERLGSRSAHQIAQIGGAIQAGERLPIARETAPRPSLRLSRIPDRFEGGSLRIVPTPQTILFPKAERDRFEQTTFIRDPRGNRQGIRLDMPGPGFATEGQLSLLSDFIFPGDLQMTGDGVPYILGPECQTTGGYPRIGTIIPQDLPRALQAPVGARLSFRFVSIADLRDDGPPGVEPRIRAPSEVPDLLAQQLIGGVVSARGDLD</sequence>
<evidence type="ECO:0000256" key="2">
    <source>
        <dbReference type="ARBA" id="ARBA00022801"/>
    </source>
</evidence>
<keyword evidence="5" id="KW-0808">Transferase</keyword>
<comment type="caution">
    <text evidence="5">The sequence shown here is derived from an EMBL/GenBank/DDBJ whole genome shotgun (WGS) entry which is preliminary data.</text>
</comment>
<dbReference type="Pfam" id="PF02626">
    <property type="entry name" value="CT_A_B"/>
    <property type="match status" value="1"/>
</dbReference>
<dbReference type="PANTHER" id="PTHR43309">
    <property type="entry name" value="5-OXOPROLINASE SUBUNIT C"/>
    <property type="match status" value="1"/>
</dbReference>
<proteinExistence type="predicted"/>
<dbReference type="SUPFAM" id="SSF50891">
    <property type="entry name" value="Cyclophilin-like"/>
    <property type="match status" value="1"/>
</dbReference>
<protein>
    <submittedName>
        <fullName evidence="5">Allophanate hydrolase</fullName>
    </submittedName>
</protein>
<evidence type="ECO:0000259" key="4">
    <source>
        <dbReference type="SMART" id="SM00797"/>
    </source>
</evidence>
<dbReference type="GO" id="GO:0016787">
    <property type="term" value="F:hydrolase activity"/>
    <property type="evidence" value="ECO:0007669"/>
    <property type="project" value="UniProtKB-KW"/>
</dbReference>
<gene>
    <name evidence="5" type="ORF">JANAI62_00590</name>
</gene>
<name>A0ABQ4NGN3_9RHOB</name>
<dbReference type="Proteomes" id="UP000786693">
    <property type="component" value="Unassembled WGS sequence"/>
</dbReference>
<dbReference type="SMART" id="SM00797">
    <property type="entry name" value="AHS2"/>
    <property type="match status" value="1"/>
</dbReference>
<evidence type="ECO:0000256" key="1">
    <source>
        <dbReference type="ARBA" id="ARBA00022741"/>
    </source>
</evidence>
<dbReference type="PANTHER" id="PTHR43309:SF3">
    <property type="entry name" value="5-OXOPROLINASE SUBUNIT C"/>
    <property type="match status" value="1"/>
</dbReference>
<reference evidence="5 6" key="1">
    <citation type="submission" date="2021-05" db="EMBL/GenBank/DDBJ databases">
        <title>Bacteria Genome sequencing.</title>
        <authorList>
            <person name="Takabe Y."/>
            <person name="Nakajima Y."/>
            <person name="Suzuki S."/>
            <person name="Shiozaki T."/>
        </authorList>
    </citation>
    <scope>NUCLEOTIDE SEQUENCE [LARGE SCALE GENOMIC DNA]</scope>
    <source>
        <strain evidence="5 6">AI_62</strain>
    </source>
</reference>
<accession>A0ABQ4NGN3</accession>
<keyword evidence="2 5" id="KW-0378">Hydrolase</keyword>
<dbReference type="Gene3D" id="2.40.100.10">
    <property type="entry name" value="Cyclophilin-like"/>
    <property type="match status" value="1"/>
</dbReference>
<keyword evidence="3" id="KW-0067">ATP-binding</keyword>
<dbReference type="InterPro" id="IPR003778">
    <property type="entry name" value="CT_A_B"/>
</dbReference>
<keyword evidence="6" id="KW-1185">Reference proteome</keyword>
<evidence type="ECO:0000313" key="6">
    <source>
        <dbReference type="Proteomes" id="UP000786693"/>
    </source>
</evidence>
<keyword evidence="1" id="KW-0547">Nucleotide-binding</keyword>
<keyword evidence="5" id="KW-0012">Acyltransferase</keyword>
<dbReference type="EMBL" id="BPFH01000001">
    <property type="protein sequence ID" value="GIT93436.1"/>
    <property type="molecule type" value="Genomic_DNA"/>
</dbReference>
<evidence type="ECO:0000313" key="5">
    <source>
        <dbReference type="EMBL" id="GIT93436.1"/>
    </source>
</evidence>
<dbReference type="InterPro" id="IPR029000">
    <property type="entry name" value="Cyclophilin-like_dom_sf"/>
</dbReference>
<organism evidence="5 6">
    <name type="scientific">Jannaschia pagri</name>
    <dbReference type="NCBI Taxonomy" id="2829797"/>
    <lineage>
        <taxon>Bacteria</taxon>
        <taxon>Pseudomonadati</taxon>
        <taxon>Pseudomonadota</taxon>
        <taxon>Alphaproteobacteria</taxon>
        <taxon>Rhodobacterales</taxon>
        <taxon>Roseobacteraceae</taxon>
        <taxon>Jannaschia</taxon>
    </lineage>
</organism>
<dbReference type="GO" id="GO:0016746">
    <property type="term" value="F:acyltransferase activity"/>
    <property type="evidence" value="ECO:0007669"/>
    <property type="project" value="UniProtKB-KW"/>
</dbReference>
<dbReference type="RefSeq" id="WP_220746979.1">
    <property type="nucleotide sequence ID" value="NZ_BPFH01000001.1"/>
</dbReference>
<evidence type="ECO:0000256" key="3">
    <source>
        <dbReference type="ARBA" id="ARBA00022840"/>
    </source>
</evidence>
<dbReference type="InterPro" id="IPR052708">
    <property type="entry name" value="PxpC"/>
</dbReference>